<feature type="region of interest" description="Disordered" evidence="1">
    <location>
        <begin position="102"/>
        <end position="129"/>
    </location>
</feature>
<feature type="compositionally biased region" description="Basic and acidic residues" evidence="1">
    <location>
        <begin position="103"/>
        <end position="116"/>
    </location>
</feature>
<evidence type="ECO:0000313" key="3">
    <source>
        <dbReference type="Proteomes" id="UP000887574"/>
    </source>
</evidence>
<keyword evidence="3" id="KW-1185">Reference proteome</keyword>
<protein>
    <recommendedName>
        <fullName evidence="2">DUF7515 domain-containing protein</fullName>
    </recommendedName>
</protein>
<feature type="domain" description="DUF7515" evidence="2">
    <location>
        <begin position="12"/>
        <end position="84"/>
    </location>
</feature>
<dbReference type="Pfam" id="PF24359">
    <property type="entry name" value="DUF7515"/>
    <property type="match status" value="1"/>
</dbReference>
<evidence type="ECO:0000256" key="1">
    <source>
        <dbReference type="SAM" id="MobiDB-lite"/>
    </source>
</evidence>
<dbReference type="Proteomes" id="UP000887574">
    <property type="component" value="Unplaced"/>
</dbReference>
<name>A0A915ECB2_9BILA</name>
<accession>A0A915ECB2</accession>
<evidence type="ECO:0000313" key="4">
    <source>
        <dbReference type="WBParaSite" id="jg4822.2"/>
    </source>
</evidence>
<organism evidence="3 4">
    <name type="scientific">Ditylenchus dipsaci</name>
    <dbReference type="NCBI Taxonomy" id="166011"/>
    <lineage>
        <taxon>Eukaryota</taxon>
        <taxon>Metazoa</taxon>
        <taxon>Ecdysozoa</taxon>
        <taxon>Nematoda</taxon>
        <taxon>Chromadorea</taxon>
        <taxon>Rhabditida</taxon>
        <taxon>Tylenchina</taxon>
        <taxon>Tylenchomorpha</taxon>
        <taxon>Sphaerularioidea</taxon>
        <taxon>Anguinidae</taxon>
        <taxon>Anguininae</taxon>
        <taxon>Ditylenchus</taxon>
    </lineage>
</organism>
<dbReference type="InterPro" id="IPR055937">
    <property type="entry name" value="DUF7515"/>
</dbReference>
<reference evidence="4" key="1">
    <citation type="submission" date="2022-11" db="UniProtKB">
        <authorList>
            <consortium name="WormBaseParasite"/>
        </authorList>
    </citation>
    <scope>IDENTIFICATION</scope>
</reference>
<sequence>MSEISEETQIKKLESFRSKLAATVGSIEGSQGCTLSEMEKRFKEDWNEKVSTYIEMFRAGTIKQLLNLDEVKKSVELLDNNGQVWVRPVVTSENSHIYALIDRSQDKKKDKQEISKYRSRPPPKSSKYLSLGGFGGRPNFYQSMGPHPHSRPKQLLRTPVENPFARPVGRQNLSIRSPEISKSKASKRIDSNGFMRGFTKPVPLKSLPYNPMPNNPFTFNLATSKPLPSQPFIQSEPVRMPDVVQKISKRMSKVQINDAQDCHPQSLDQAVPTPQQLLKEGIEVKPRPLEQPIRAQSSFSRSNIEKKPQPGPVVSSSGFIFLPPSFDSKTETLTAAKPASFSSSACVPQCKPVNDGSTATAVPKKAGFSFSAFKSSFKPKSDVSVLDSQASSCKSFAAPSPFKPMFSSAEALAGRSSQKDVNLSAVQLEDVLKAVEPVSKPCDPCIQAQPSDVKSQCSGSEISSSRTGSKFSTSNNLLMQRQLNNINKIAQTNASGVNFSRFLSSGWTPIDSTLKKSVNTEQLVETEPFTSKWKEGVIQNKPSIQKVHQCIKTVLSSQQLHPEFFDKDYFLAAVDENLQHIMTKMAYSKKDQKKIMRDRQLQD</sequence>
<dbReference type="AlphaFoldDB" id="A0A915ECB2"/>
<evidence type="ECO:0000259" key="2">
    <source>
        <dbReference type="Pfam" id="PF24359"/>
    </source>
</evidence>
<proteinExistence type="predicted"/>
<dbReference type="WBParaSite" id="jg4822.2">
    <property type="protein sequence ID" value="jg4822.2"/>
    <property type="gene ID" value="jg4822"/>
</dbReference>